<evidence type="ECO:0000256" key="2">
    <source>
        <dbReference type="PROSITE-ProRule" id="PRU00708"/>
    </source>
</evidence>
<evidence type="ECO:0008006" key="5">
    <source>
        <dbReference type="Google" id="ProtNLM"/>
    </source>
</evidence>
<dbReference type="FunFam" id="1.25.40.10:FF:000031">
    <property type="entry name" value="Pentatricopeptide repeat-containing protein mitochondrial"/>
    <property type="match status" value="3"/>
</dbReference>
<evidence type="ECO:0000256" key="1">
    <source>
        <dbReference type="ARBA" id="ARBA00022737"/>
    </source>
</evidence>
<dbReference type="PROSITE" id="PS51375">
    <property type="entry name" value="PPR"/>
    <property type="match status" value="6"/>
</dbReference>
<comment type="caution">
    <text evidence="3">The sequence shown here is derived from an EMBL/GenBank/DDBJ whole genome shotgun (WGS) entry which is preliminary data.</text>
</comment>
<evidence type="ECO:0000313" key="3">
    <source>
        <dbReference type="EMBL" id="KAH7434291.1"/>
    </source>
</evidence>
<feature type="repeat" description="PPR" evidence="2">
    <location>
        <begin position="349"/>
        <end position="383"/>
    </location>
</feature>
<dbReference type="AlphaFoldDB" id="A0A8T2UDE8"/>
<dbReference type="FunFam" id="1.25.40.10:FF:000158">
    <property type="entry name" value="pentatricopeptide repeat-containing protein At2g33680"/>
    <property type="match status" value="1"/>
</dbReference>
<dbReference type="GO" id="GO:0048731">
    <property type="term" value="P:system development"/>
    <property type="evidence" value="ECO:0007669"/>
    <property type="project" value="UniProtKB-ARBA"/>
</dbReference>
<dbReference type="Pfam" id="PF01535">
    <property type="entry name" value="PPR"/>
    <property type="match status" value="3"/>
</dbReference>
<dbReference type="InterPro" id="IPR011990">
    <property type="entry name" value="TPR-like_helical_dom_sf"/>
</dbReference>
<dbReference type="OMA" id="HEMHILG"/>
<keyword evidence="1" id="KW-0677">Repeat</keyword>
<dbReference type="PANTHER" id="PTHR24015:SF548">
    <property type="entry name" value="OS08G0340900 PROTEIN"/>
    <property type="match status" value="1"/>
</dbReference>
<dbReference type="Pfam" id="PF13041">
    <property type="entry name" value="PPR_2"/>
    <property type="match status" value="4"/>
</dbReference>
<accession>A0A8T2UDE8</accession>
<dbReference type="InterPro" id="IPR046960">
    <property type="entry name" value="PPR_At4g14850-like_plant"/>
</dbReference>
<feature type="repeat" description="PPR" evidence="2">
    <location>
        <begin position="145"/>
        <end position="179"/>
    </location>
</feature>
<protein>
    <recommendedName>
        <fullName evidence="5">Pentatricopeptide repeat-containing protein</fullName>
    </recommendedName>
</protein>
<dbReference type="GO" id="GO:0003723">
    <property type="term" value="F:RNA binding"/>
    <property type="evidence" value="ECO:0007669"/>
    <property type="project" value="InterPro"/>
</dbReference>
<proteinExistence type="predicted"/>
<dbReference type="NCBIfam" id="TIGR00756">
    <property type="entry name" value="PPR"/>
    <property type="match status" value="4"/>
</dbReference>
<evidence type="ECO:0000313" key="4">
    <source>
        <dbReference type="Proteomes" id="UP000825935"/>
    </source>
</evidence>
<feature type="repeat" description="PPR" evidence="2">
    <location>
        <begin position="114"/>
        <end position="144"/>
    </location>
</feature>
<organism evidence="3 4">
    <name type="scientific">Ceratopteris richardii</name>
    <name type="common">Triangle waterfern</name>
    <dbReference type="NCBI Taxonomy" id="49495"/>
    <lineage>
        <taxon>Eukaryota</taxon>
        <taxon>Viridiplantae</taxon>
        <taxon>Streptophyta</taxon>
        <taxon>Embryophyta</taxon>
        <taxon>Tracheophyta</taxon>
        <taxon>Polypodiopsida</taxon>
        <taxon>Polypodiidae</taxon>
        <taxon>Polypodiales</taxon>
        <taxon>Pteridineae</taxon>
        <taxon>Pteridaceae</taxon>
        <taxon>Parkerioideae</taxon>
        <taxon>Ceratopteris</taxon>
    </lineage>
</organism>
<keyword evidence="4" id="KW-1185">Reference proteome</keyword>
<gene>
    <name evidence="3" type="ORF">KP509_06G009700</name>
</gene>
<dbReference type="OrthoDB" id="185373at2759"/>
<dbReference type="Proteomes" id="UP000825935">
    <property type="component" value="Chromosome 6"/>
</dbReference>
<feature type="repeat" description="PPR" evidence="2">
    <location>
        <begin position="384"/>
        <end position="418"/>
    </location>
</feature>
<feature type="repeat" description="PPR" evidence="2">
    <location>
        <begin position="451"/>
        <end position="485"/>
    </location>
</feature>
<sequence>MATALDTFFVPSRGQGIQQEVIEQRRADTCVEARRNDSVFCLQAAEKLKTRLSDRKPENGLLAQISSESDAFSTKFFDRNSLLSSINVCGKQKDLLKGSCLHAVVIERGSLKRDIALVNALLRMYAKCGAIEKANDLFNQLPRRNIVTWNALIAGFVEHGLCQEALTCLEHMYSEGLSPNAITFISILKACGTLGASEKGKEIHGELDKQGLLEKDIALDNALVDMYAKCGQMNKAFTVLEKLPRRDVVTWNSLIAGYTNHGLYDEALTSFKKMQDDGISPDTITFICLLKACSSIRAADKGEELCAEIDRQGLLGKNMVLGTALIDMYANCGMVPQAQEIFDIFAARDVAMWTALISGYANQGRDDDALNCFERMQEDGFSPDALTFSCILKACGSLGAITKGSQIHEEIQRQGLLAGDAMLGTALVHMYVKSGNLTKAQKVFDDLPMRPVSLWTVLIAGYAEFGHVETVFALFMKMRREGLEPDVILFVVLLTACSHSGLLEEAQLWFQNMSCIFGIAPTVEHYACIIDAFSRAGHFHKALSIISRVSDSHGLKLCSTLLGSCREQSSVELGLWAFGNAVYHDKSCAGTYVSMSNIHAVC</sequence>
<feature type="repeat" description="PPR" evidence="2">
    <location>
        <begin position="247"/>
        <end position="281"/>
    </location>
</feature>
<name>A0A8T2UDE8_CERRI</name>
<dbReference type="Gene3D" id="1.25.40.10">
    <property type="entry name" value="Tetratricopeptide repeat domain"/>
    <property type="match status" value="4"/>
</dbReference>
<dbReference type="PANTHER" id="PTHR24015">
    <property type="entry name" value="OS07G0578800 PROTEIN-RELATED"/>
    <property type="match status" value="1"/>
</dbReference>
<dbReference type="EMBL" id="CM035411">
    <property type="protein sequence ID" value="KAH7434291.1"/>
    <property type="molecule type" value="Genomic_DNA"/>
</dbReference>
<dbReference type="InterPro" id="IPR002885">
    <property type="entry name" value="PPR_rpt"/>
</dbReference>
<dbReference type="GO" id="GO:0009451">
    <property type="term" value="P:RNA modification"/>
    <property type="evidence" value="ECO:0007669"/>
    <property type="project" value="InterPro"/>
</dbReference>
<reference evidence="3" key="1">
    <citation type="submission" date="2021-08" db="EMBL/GenBank/DDBJ databases">
        <title>WGS assembly of Ceratopteris richardii.</title>
        <authorList>
            <person name="Marchant D.B."/>
            <person name="Chen G."/>
            <person name="Jenkins J."/>
            <person name="Shu S."/>
            <person name="Leebens-Mack J."/>
            <person name="Grimwood J."/>
            <person name="Schmutz J."/>
            <person name="Soltis P."/>
            <person name="Soltis D."/>
            <person name="Chen Z.-H."/>
        </authorList>
    </citation>
    <scope>NUCLEOTIDE SEQUENCE</scope>
    <source>
        <strain evidence="3">Whitten #5841</strain>
        <tissue evidence="3">Leaf</tissue>
    </source>
</reference>